<dbReference type="InterPro" id="IPR039552">
    <property type="entry name" value="IS66_C"/>
</dbReference>
<reference evidence="4" key="1">
    <citation type="journal article" date="2021" name="Syst. Appl. Microbiol.">
        <title>Roseomonas hellenica sp. nov., isolated from roots of wild-growing Alkanna tinctoria.</title>
        <authorList>
            <person name="Rat A."/>
            <person name="Naranjo H.D."/>
            <person name="Lebbe L."/>
            <person name="Cnockaert M."/>
            <person name="Krigas N."/>
            <person name="Grigoriadou K."/>
            <person name="Maloupa E."/>
            <person name="Willems A."/>
        </authorList>
    </citation>
    <scope>NUCLEOTIDE SEQUENCE [LARGE SCALE GENOMIC DNA]</scope>
    <source>
        <strain evidence="4">LMG 31523</strain>
    </source>
</reference>
<feature type="region of interest" description="Disordered" evidence="1">
    <location>
        <begin position="1"/>
        <end position="42"/>
    </location>
</feature>
<protein>
    <submittedName>
        <fullName evidence="3">Transposase domain-containing protein</fullName>
    </submittedName>
</protein>
<evidence type="ECO:0000313" key="3">
    <source>
        <dbReference type="EMBL" id="MBR0663976.1"/>
    </source>
</evidence>
<gene>
    <name evidence="3" type="ORF">GXW71_06355</name>
</gene>
<dbReference type="Proteomes" id="UP001196870">
    <property type="component" value="Unassembled WGS sequence"/>
</dbReference>
<evidence type="ECO:0000259" key="2">
    <source>
        <dbReference type="Pfam" id="PF13817"/>
    </source>
</evidence>
<dbReference type="Pfam" id="PF13817">
    <property type="entry name" value="DDE_Tnp_IS66_C"/>
    <property type="match status" value="1"/>
</dbReference>
<feature type="domain" description="Transposase IS66 C-terminal" evidence="2">
    <location>
        <begin position="64"/>
        <end position="95"/>
    </location>
</feature>
<comment type="caution">
    <text evidence="3">The sequence shown here is derived from an EMBL/GenBank/DDBJ whole genome shotgun (WGS) entry which is preliminary data.</text>
</comment>
<dbReference type="EMBL" id="JAAGBB010000006">
    <property type="protein sequence ID" value="MBR0663976.1"/>
    <property type="molecule type" value="Genomic_DNA"/>
</dbReference>
<sequence length="124" mass="13166">MAAPGWEGTTPGVVRTEPEVPPSLAPVRVVEDPPPRPQAPALGRKSYFFAGSLDGGRRAAIIYTLVGTAELNGWDPQTYFRVLLDRIADHPINRIGNSPLGAYGPTAPEPRQAAATVAVGARLR</sequence>
<name>A0ABS5EUJ7_9PROT</name>
<keyword evidence="4" id="KW-1185">Reference proteome</keyword>
<proteinExistence type="predicted"/>
<evidence type="ECO:0000256" key="1">
    <source>
        <dbReference type="SAM" id="MobiDB-lite"/>
    </source>
</evidence>
<organism evidence="3 4">
    <name type="scientific">Plastoroseomonas hellenica</name>
    <dbReference type="NCBI Taxonomy" id="2687306"/>
    <lineage>
        <taxon>Bacteria</taxon>
        <taxon>Pseudomonadati</taxon>
        <taxon>Pseudomonadota</taxon>
        <taxon>Alphaproteobacteria</taxon>
        <taxon>Acetobacterales</taxon>
        <taxon>Acetobacteraceae</taxon>
        <taxon>Plastoroseomonas</taxon>
    </lineage>
</organism>
<evidence type="ECO:0000313" key="4">
    <source>
        <dbReference type="Proteomes" id="UP001196870"/>
    </source>
</evidence>
<accession>A0ABS5EUJ7</accession>